<dbReference type="SUPFAM" id="SSF49363">
    <property type="entry name" value="Purple acid phosphatase, N-terminal domain"/>
    <property type="match status" value="1"/>
</dbReference>
<feature type="chain" id="PRO_5009918235" description="Fibronectin type-III domain-containing protein" evidence="2">
    <location>
        <begin position="20"/>
        <end position="331"/>
    </location>
</feature>
<organism evidence="4 5">
    <name type="scientific">Hymenobacter daecheongensis DSM 21074</name>
    <dbReference type="NCBI Taxonomy" id="1121955"/>
    <lineage>
        <taxon>Bacteria</taxon>
        <taxon>Pseudomonadati</taxon>
        <taxon>Bacteroidota</taxon>
        <taxon>Cytophagia</taxon>
        <taxon>Cytophagales</taxon>
        <taxon>Hymenobacteraceae</taxon>
        <taxon>Hymenobacter</taxon>
    </lineage>
</organism>
<protein>
    <recommendedName>
        <fullName evidence="3">Fibronectin type-III domain-containing protein</fullName>
    </recommendedName>
</protein>
<dbReference type="Gene3D" id="2.60.40.10">
    <property type="entry name" value="Immunoglobulins"/>
    <property type="match status" value="1"/>
</dbReference>
<reference evidence="4 5" key="1">
    <citation type="submission" date="2016-11" db="EMBL/GenBank/DDBJ databases">
        <authorList>
            <person name="Jaros S."/>
            <person name="Januszkiewicz K."/>
            <person name="Wedrychowicz H."/>
        </authorList>
    </citation>
    <scope>NUCLEOTIDE SEQUENCE [LARGE SCALE GENOMIC DNA]</scope>
    <source>
        <strain evidence="4 5">DSM 21074</strain>
    </source>
</reference>
<accession>A0A1M6HXJ0</accession>
<sequence length="331" mass="34391">MKNFTLFAALLSTATGVQAQSAISLSAARTAGPGTTVTVRGTVSNGPELGAVRFIQDQQAGLAAFSNSAVGFSALVAGDSVEVRGTLKNYNGLLEMDPVTSVRKLASGRRLVPVEVSAANMMQLYNEQYEGRLVKIKSNTAVTTPSGVVISTFNGNTNYLLNGQRGATIRTNNASAGELGIVGKPAPNSDFDLTGVMGQFSPSGTGGYQLLPRLYGDMVLGGGLPNVLGEPVPTEMSRDGFTVTFNTQNAGDTKVEYGKTSALGTVVMNATPTTRHNIALRNLQPGTVYYVKVSSTNAVGTSATPAVPIITDTKKRSAGRGRSAQADSDDE</sequence>
<dbReference type="RefSeq" id="WP_073110148.1">
    <property type="nucleotide sequence ID" value="NZ_FQYN01000005.1"/>
</dbReference>
<dbReference type="SMART" id="SM00060">
    <property type="entry name" value="FN3"/>
    <property type="match status" value="1"/>
</dbReference>
<evidence type="ECO:0000256" key="1">
    <source>
        <dbReference type="SAM" id="MobiDB-lite"/>
    </source>
</evidence>
<dbReference type="InterPro" id="IPR008963">
    <property type="entry name" value="Purple_acid_Pase-like_N"/>
</dbReference>
<dbReference type="AlphaFoldDB" id="A0A1M6HXJ0"/>
<dbReference type="InterPro" id="IPR003961">
    <property type="entry name" value="FN3_dom"/>
</dbReference>
<dbReference type="GO" id="GO:0046872">
    <property type="term" value="F:metal ion binding"/>
    <property type="evidence" value="ECO:0007669"/>
    <property type="project" value="InterPro"/>
</dbReference>
<name>A0A1M6HXJ0_9BACT</name>
<dbReference type="PROSITE" id="PS50853">
    <property type="entry name" value="FN3"/>
    <property type="match status" value="1"/>
</dbReference>
<dbReference type="GO" id="GO:0003993">
    <property type="term" value="F:acid phosphatase activity"/>
    <property type="evidence" value="ECO:0007669"/>
    <property type="project" value="InterPro"/>
</dbReference>
<proteinExistence type="predicted"/>
<evidence type="ECO:0000313" key="4">
    <source>
        <dbReference type="EMBL" id="SHJ26787.1"/>
    </source>
</evidence>
<evidence type="ECO:0000259" key="3">
    <source>
        <dbReference type="PROSITE" id="PS50853"/>
    </source>
</evidence>
<dbReference type="OrthoDB" id="5500612at2"/>
<keyword evidence="2" id="KW-0732">Signal</keyword>
<feature type="signal peptide" evidence="2">
    <location>
        <begin position="1"/>
        <end position="19"/>
    </location>
</feature>
<feature type="domain" description="Fibronectin type-III" evidence="3">
    <location>
        <begin position="227"/>
        <end position="316"/>
    </location>
</feature>
<dbReference type="Proteomes" id="UP000184418">
    <property type="component" value="Unassembled WGS sequence"/>
</dbReference>
<dbReference type="STRING" id="1121955.SAMN02745146_2685"/>
<dbReference type="CDD" id="cd00063">
    <property type="entry name" value="FN3"/>
    <property type="match status" value="1"/>
</dbReference>
<dbReference type="InterPro" id="IPR013783">
    <property type="entry name" value="Ig-like_fold"/>
</dbReference>
<gene>
    <name evidence="4" type="ORF">SAMN02745146_2685</name>
</gene>
<evidence type="ECO:0000313" key="5">
    <source>
        <dbReference type="Proteomes" id="UP000184418"/>
    </source>
</evidence>
<dbReference type="EMBL" id="FQYN01000005">
    <property type="protein sequence ID" value="SHJ26787.1"/>
    <property type="molecule type" value="Genomic_DNA"/>
</dbReference>
<feature type="region of interest" description="Disordered" evidence="1">
    <location>
        <begin position="310"/>
        <end position="331"/>
    </location>
</feature>
<keyword evidence="5" id="KW-1185">Reference proteome</keyword>
<evidence type="ECO:0000256" key="2">
    <source>
        <dbReference type="SAM" id="SignalP"/>
    </source>
</evidence>